<sequence>MFHIQVVLQTEAVYGEEEYCVRTRLERYGKVKRTANGHPGRFMNDEAPIIL</sequence>
<organism evidence="1 2">
    <name type="scientific">Ascaris lumbricoides</name>
    <name type="common">Giant roundworm</name>
    <dbReference type="NCBI Taxonomy" id="6252"/>
    <lineage>
        <taxon>Eukaryota</taxon>
        <taxon>Metazoa</taxon>
        <taxon>Ecdysozoa</taxon>
        <taxon>Nematoda</taxon>
        <taxon>Chromadorea</taxon>
        <taxon>Rhabditida</taxon>
        <taxon>Spirurina</taxon>
        <taxon>Ascaridomorpha</taxon>
        <taxon>Ascaridoidea</taxon>
        <taxon>Ascarididae</taxon>
        <taxon>Ascaris</taxon>
    </lineage>
</organism>
<protein>
    <submittedName>
        <fullName evidence="2">DnaJ_C domain-containing protein</fullName>
    </submittedName>
</protein>
<dbReference type="Proteomes" id="UP000036681">
    <property type="component" value="Unplaced"/>
</dbReference>
<evidence type="ECO:0000313" key="2">
    <source>
        <dbReference type="WBParaSite" id="ALUE_0002116901-mRNA-1"/>
    </source>
</evidence>
<accession>A0A0M3IQZ1</accession>
<reference evidence="2" key="1">
    <citation type="submission" date="2017-02" db="UniProtKB">
        <authorList>
            <consortium name="WormBaseParasite"/>
        </authorList>
    </citation>
    <scope>IDENTIFICATION</scope>
</reference>
<proteinExistence type="predicted"/>
<dbReference type="AlphaFoldDB" id="A0A0M3IQZ1"/>
<evidence type="ECO:0000313" key="1">
    <source>
        <dbReference type="Proteomes" id="UP000036681"/>
    </source>
</evidence>
<name>A0A0M3IQZ1_ASCLU</name>
<dbReference type="WBParaSite" id="ALUE_0002116901-mRNA-1">
    <property type="protein sequence ID" value="ALUE_0002116901-mRNA-1"/>
    <property type="gene ID" value="ALUE_0002116901"/>
</dbReference>
<keyword evidence="1" id="KW-1185">Reference proteome</keyword>